<name>A0A4Y2AZ34_ARAVE</name>
<protein>
    <submittedName>
        <fullName evidence="1">Uncharacterized protein</fullName>
    </submittedName>
</protein>
<comment type="caution">
    <text evidence="1">The sequence shown here is derived from an EMBL/GenBank/DDBJ whole genome shotgun (WGS) entry which is preliminary data.</text>
</comment>
<dbReference type="EMBL" id="BGPR01000039">
    <property type="protein sequence ID" value="GBL84837.1"/>
    <property type="molecule type" value="Genomic_DNA"/>
</dbReference>
<proteinExistence type="predicted"/>
<reference evidence="1 2" key="1">
    <citation type="journal article" date="2019" name="Sci. Rep.">
        <title>Orb-weaving spider Araneus ventricosus genome elucidates the spidroin gene catalogue.</title>
        <authorList>
            <person name="Kono N."/>
            <person name="Nakamura H."/>
            <person name="Ohtoshi R."/>
            <person name="Moran D.A.P."/>
            <person name="Shinohara A."/>
            <person name="Yoshida Y."/>
            <person name="Fujiwara M."/>
            <person name="Mori M."/>
            <person name="Tomita M."/>
            <person name="Arakawa K."/>
        </authorList>
    </citation>
    <scope>NUCLEOTIDE SEQUENCE [LARGE SCALE GENOMIC DNA]</scope>
</reference>
<dbReference type="Proteomes" id="UP000499080">
    <property type="component" value="Unassembled WGS sequence"/>
</dbReference>
<dbReference type="AlphaFoldDB" id="A0A4Y2AZ34"/>
<gene>
    <name evidence="1" type="ORF">AVEN_93862_1</name>
</gene>
<keyword evidence="2" id="KW-1185">Reference proteome</keyword>
<evidence type="ECO:0000313" key="2">
    <source>
        <dbReference type="Proteomes" id="UP000499080"/>
    </source>
</evidence>
<evidence type="ECO:0000313" key="1">
    <source>
        <dbReference type="EMBL" id="GBL84837.1"/>
    </source>
</evidence>
<accession>A0A4Y2AZ34</accession>
<organism evidence="1 2">
    <name type="scientific">Araneus ventricosus</name>
    <name type="common">Orbweaver spider</name>
    <name type="synonym">Epeira ventricosa</name>
    <dbReference type="NCBI Taxonomy" id="182803"/>
    <lineage>
        <taxon>Eukaryota</taxon>
        <taxon>Metazoa</taxon>
        <taxon>Ecdysozoa</taxon>
        <taxon>Arthropoda</taxon>
        <taxon>Chelicerata</taxon>
        <taxon>Arachnida</taxon>
        <taxon>Araneae</taxon>
        <taxon>Araneomorphae</taxon>
        <taxon>Entelegynae</taxon>
        <taxon>Araneoidea</taxon>
        <taxon>Araneidae</taxon>
        <taxon>Araneus</taxon>
    </lineage>
</organism>
<sequence length="163" mass="17789">MFGNTMERLAFGFEDASPLVKEGSLHLGELRATALGARNNQTKQLSPGKIPTAAAFVDLKPFGIDVACLGLGGFIRAFGVVYTLCRKGAAQLCSVLEKEQRLPEVFCDVMIQYTNKLDHPVIAKVSHRFTLRKSSISGEICTFLPLLFPMFEAVARHVGSSLE</sequence>